<name>A0ABW4RTH4_9ACTN</name>
<proteinExistence type="predicted"/>
<keyword evidence="1" id="KW-0812">Transmembrane</keyword>
<evidence type="ECO:0000313" key="2">
    <source>
        <dbReference type="EMBL" id="MFD1889555.1"/>
    </source>
</evidence>
<dbReference type="RefSeq" id="WP_343872589.1">
    <property type="nucleotide sequence ID" value="NZ_BAAAIX010000009.1"/>
</dbReference>
<evidence type="ECO:0000313" key="3">
    <source>
        <dbReference type="Proteomes" id="UP001597326"/>
    </source>
</evidence>
<dbReference type="Proteomes" id="UP001597326">
    <property type="component" value="Unassembled WGS sequence"/>
</dbReference>
<evidence type="ECO:0000256" key="1">
    <source>
        <dbReference type="SAM" id="Phobius"/>
    </source>
</evidence>
<sequence>MRTATPARHQTWSRRAWLVLGLLAVAFQAWALYTPSPPGGVNFTHADKLVHFALFFMPVTFFCLAQLRPVLVAGAFAVHAVVSELVQYRFVAGRSGSPADAITDLAGIIGGWLLARGVAGRRGR</sequence>
<protein>
    <recommendedName>
        <fullName evidence="4">VanZ family protein</fullName>
    </recommendedName>
</protein>
<reference evidence="3" key="1">
    <citation type="journal article" date="2019" name="Int. J. Syst. Evol. Microbiol.">
        <title>The Global Catalogue of Microorganisms (GCM) 10K type strain sequencing project: providing services to taxonomists for standard genome sequencing and annotation.</title>
        <authorList>
            <consortium name="The Broad Institute Genomics Platform"/>
            <consortium name="The Broad Institute Genome Sequencing Center for Infectious Disease"/>
            <person name="Wu L."/>
            <person name="Ma J."/>
        </authorList>
    </citation>
    <scope>NUCLEOTIDE SEQUENCE [LARGE SCALE GENOMIC DNA]</scope>
    <source>
        <strain evidence="3">CAIM 431</strain>
    </source>
</reference>
<comment type="caution">
    <text evidence="2">The sequence shown here is derived from an EMBL/GenBank/DDBJ whole genome shotgun (WGS) entry which is preliminary data.</text>
</comment>
<evidence type="ECO:0008006" key="4">
    <source>
        <dbReference type="Google" id="ProtNLM"/>
    </source>
</evidence>
<keyword evidence="3" id="KW-1185">Reference proteome</keyword>
<feature type="transmembrane region" description="Helical" evidence="1">
    <location>
        <begin position="55"/>
        <end position="82"/>
    </location>
</feature>
<keyword evidence="1" id="KW-0472">Membrane</keyword>
<dbReference type="EMBL" id="JBHUFZ010000011">
    <property type="protein sequence ID" value="MFD1889555.1"/>
    <property type="molecule type" value="Genomic_DNA"/>
</dbReference>
<gene>
    <name evidence="2" type="ORF">ACFSCS_05035</name>
</gene>
<keyword evidence="1" id="KW-1133">Transmembrane helix</keyword>
<organism evidence="2 3">
    <name type="scientific">Luteococcus peritonei</name>
    <dbReference type="NCBI Taxonomy" id="88874"/>
    <lineage>
        <taxon>Bacteria</taxon>
        <taxon>Bacillati</taxon>
        <taxon>Actinomycetota</taxon>
        <taxon>Actinomycetes</taxon>
        <taxon>Propionibacteriales</taxon>
        <taxon>Propionibacteriaceae</taxon>
        <taxon>Luteococcus</taxon>
    </lineage>
</organism>
<accession>A0ABW4RTH4</accession>